<proteinExistence type="predicted"/>
<accession>A0ACB9TH33</accession>
<dbReference type="EMBL" id="CM043017">
    <property type="protein sequence ID" value="KAI4466176.1"/>
    <property type="molecule type" value="Genomic_DNA"/>
</dbReference>
<comment type="caution">
    <text evidence="1">The sequence shown here is derived from an EMBL/GenBank/DDBJ whole genome shotgun (WGS) entry which is preliminary data.</text>
</comment>
<evidence type="ECO:0000313" key="2">
    <source>
        <dbReference type="Proteomes" id="UP001056778"/>
    </source>
</evidence>
<organism evidence="1 2">
    <name type="scientific">Holotrichia oblita</name>
    <name type="common">Chafer beetle</name>
    <dbReference type="NCBI Taxonomy" id="644536"/>
    <lineage>
        <taxon>Eukaryota</taxon>
        <taxon>Metazoa</taxon>
        <taxon>Ecdysozoa</taxon>
        <taxon>Arthropoda</taxon>
        <taxon>Hexapoda</taxon>
        <taxon>Insecta</taxon>
        <taxon>Pterygota</taxon>
        <taxon>Neoptera</taxon>
        <taxon>Endopterygota</taxon>
        <taxon>Coleoptera</taxon>
        <taxon>Polyphaga</taxon>
        <taxon>Scarabaeiformia</taxon>
        <taxon>Scarabaeidae</taxon>
        <taxon>Melolonthinae</taxon>
        <taxon>Holotrichia</taxon>
    </lineage>
</organism>
<reference evidence="1" key="1">
    <citation type="submission" date="2022-04" db="EMBL/GenBank/DDBJ databases">
        <title>Chromosome-scale genome assembly of Holotrichia oblita Faldermann.</title>
        <authorList>
            <person name="Rongchong L."/>
        </authorList>
    </citation>
    <scope>NUCLEOTIDE SEQUENCE</scope>
    <source>
        <strain evidence="1">81SQS9</strain>
    </source>
</reference>
<evidence type="ECO:0000313" key="1">
    <source>
        <dbReference type="EMBL" id="KAI4466176.1"/>
    </source>
</evidence>
<keyword evidence="2" id="KW-1185">Reference proteome</keyword>
<name>A0ACB9TH33_HOLOL</name>
<keyword evidence="1" id="KW-0032">Aminotransferase</keyword>
<protein>
    <submittedName>
        <fullName evidence="1">Aspartate aminotransferase</fullName>
    </submittedName>
</protein>
<gene>
    <name evidence="1" type="ORF">MML48_3g00016050</name>
</gene>
<sequence length="836" mass="94741">METNADNVGIRRITLRELEPDFNNVLIIGIMIAKQRPRRFNNPKNNESRAVWNFTLRDSPQDYVNVTFWGDGDLILGHSSNFHVGDVVEITKPRILIRDMDSYGEQFRPLVTSPYHLMLYDNQSNISLYDSNLHLNYHRLLSLPTKPLAGFVTLSDIQTSGSNRVGYFVDILVAVKSVGALRSVKTKQGIEQQVRDFIALDHTCPAGVRIAIWDPDLMARKASFWSKVELGPPDPIYGLTEAYKACKNPKKVNLAIGTYHDDSGKAYVLKCVRKAEKLLDSMRLNKAYPTALGNERYRRLCEELALGRDSQLMKNGVLASMQCISRTGALRVALDFIKSFYAGKKVVYLPNPTWGNHKHLIRETGLAYEQYRYYDNKTVDMDYRGMLDDITQKIPNDAVVLLHGCAHNPSGHDPSRTQWEELSDLIKQKNLLVIFDLAYHGYASGHFEVDAYAVRRFVEEGNKCVIIQSFAKNMGLYGERAGCLIITAESVEEKRKILSQCEEIIKSMYQYPPIHGARIVEKILGDTGLKAEWKLEFKLMSDRLMSIRRTLKTKLQKKARYVIGIILLNNVECFALLDCLNLRAGFWTPRSTTLFMTDMKIEYSNFHKIFLPNISSRTIITENPVGAEANNLRSYALTAPIQPTEILERLSITVENTNSIQNVMSVRQVLDKIETLCNPSTQINGADGHFTALLYVLVTHLDLDGLSKIVTTRCSNCKTLIPNNERYCENLECNLGGDLTELDSKFDLRVSLSDHTGSLVNCRLTGTIAETVLDCTVAQFSRMTDTEKCHLKWKFLMERCVVRVMVLCVPNTNPLCSVLSCELASPNEVANRIRHY</sequence>
<keyword evidence="1" id="KW-0808">Transferase</keyword>
<dbReference type="Proteomes" id="UP001056778">
    <property type="component" value="Chromosome 3"/>
</dbReference>